<sequence length="16" mass="2275">MWLWFFIFKKNYKIFY</sequence>
<dbReference type="AlphaFoldDB" id="A0A0E9Q3K9"/>
<accession>A0A0E9Q3K9</accession>
<evidence type="ECO:0000313" key="1">
    <source>
        <dbReference type="EMBL" id="JAH11304.1"/>
    </source>
</evidence>
<dbReference type="EMBL" id="GBXM01097273">
    <property type="protein sequence ID" value="JAH11304.1"/>
    <property type="molecule type" value="Transcribed_RNA"/>
</dbReference>
<proteinExistence type="predicted"/>
<reference evidence="1" key="2">
    <citation type="journal article" date="2015" name="Fish Shellfish Immunol.">
        <title>Early steps in the European eel (Anguilla anguilla)-Vibrio vulnificus interaction in the gills: Role of the RtxA13 toxin.</title>
        <authorList>
            <person name="Callol A."/>
            <person name="Pajuelo D."/>
            <person name="Ebbesson L."/>
            <person name="Teles M."/>
            <person name="MacKenzie S."/>
            <person name="Amaro C."/>
        </authorList>
    </citation>
    <scope>NUCLEOTIDE SEQUENCE</scope>
</reference>
<protein>
    <submittedName>
        <fullName evidence="1">Uncharacterized protein</fullName>
    </submittedName>
</protein>
<organism evidence="1">
    <name type="scientific">Anguilla anguilla</name>
    <name type="common">European freshwater eel</name>
    <name type="synonym">Muraena anguilla</name>
    <dbReference type="NCBI Taxonomy" id="7936"/>
    <lineage>
        <taxon>Eukaryota</taxon>
        <taxon>Metazoa</taxon>
        <taxon>Chordata</taxon>
        <taxon>Craniata</taxon>
        <taxon>Vertebrata</taxon>
        <taxon>Euteleostomi</taxon>
        <taxon>Actinopterygii</taxon>
        <taxon>Neopterygii</taxon>
        <taxon>Teleostei</taxon>
        <taxon>Anguilliformes</taxon>
        <taxon>Anguillidae</taxon>
        <taxon>Anguilla</taxon>
    </lineage>
</organism>
<reference evidence="1" key="1">
    <citation type="submission" date="2014-11" db="EMBL/GenBank/DDBJ databases">
        <authorList>
            <person name="Amaro Gonzalez C."/>
        </authorList>
    </citation>
    <scope>NUCLEOTIDE SEQUENCE</scope>
</reference>
<name>A0A0E9Q3K9_ANGAN</name>